<keyword evidence="10" id="KW-1185">Reference proteome</keyword>
<comment type="subcellular location">
    <subcellularLocation>
        <location evidence="1">Membrane</location>
        <topology evidence="1">Multi-pass membrane protein</topology>
    </subcellularLocation>
</comment>
<dbReference type="PANTHER" id="PTHR33048:SF129">
    <property type="entry name" value="INTEGRAL MEMBRANE PROTEIN-RELATED"/>
    <property type="match status" value="1"/>
</dbReference>
<dbReference type="EMBL" id="ML987204">
    <property type="protein sequence ID" value="KAF2243919.1"/>
    <property type="molecule type" value="Genomic_DNA"/>
</dbReference>
<dbReference type="InterPro" id="IPR049326">
    <property type="entry name" value="Rhodopsin_dom_fungi"/>
</dbReference>
<keyword evidence="3 7" id="KW-1133">Transmembrane helix</keyword>
<feature type="transmembrane region" description="Helical" evidence="7">
    <location>
        <begin position="231"/>
        <end position="254"/>
    </location>
</feature>
<evidence type="ECO:0000256" key="7">
    <source>
        <dbReference type="SAM" id="Phobius"/>
    </source>
</evidence>
<evidence type="ECO:0000313" key="10">
    <source>
        <dbReference type="Proteomes" id="UP000800094"/>
    </source>
</evidence>
<feature type="compositionally biased region" description="Low complexity" evidence="6">
    <location>
        <begin position="279"/>
        <end position="294"/>
    </location>
</feature>
<dbReference type="Pfam" id="PF20684">
    <property type="entry name" value="Fung_rhodopsin"/>
    <property type="match status" value="1"/>
</dbReference>
<evidence type="ECO:0000256" key="1">
    <source>
        <dbReference type="ARBA" id="ARBA00004141"/>
    </source>
</evidence>
<proteinExistence type="inferred from homology"/>
<gene>
    <name evidence="9" type="ORF">BU26DRAFT_523468</name>
</gene>
<feature type="transmembrane region" description="Helical" evidence="7">
    <location>
        <begin position="6"/>
        <end position="24"/>
    </location>
</feature>
<dbReference type="Proteomes" id="UP000800094">
    <property type="component" value="Unassembled WGS sequence"/>
</dbReference>
<evidence type="ECO:0000259" key="8">
    <source>
        <dbReference type="Pfam" id="PF20684"/>
    </source>
</evidence>
<comment type="similarity">
    <text evidence="5">Belongs to the SAT4 family.</text>
</comment>
<accession>A0A6A6I196</accession>
<evidence type="ECO:0000256" key="6">
    <source>
        <dbReference type="SAM" id="MobiDB-lite"/>
    </source>
</evidence>
<dbReference type="OrthoDB" id="3934549at2759"/>
<dbReference type="GeneID" id="54583384"/>
<feature type="transmembrane region" description="Helical" evidence="7">
    <location>
        <begin position="80"/>
        <end position="104"/>
    </location>
</feature>
<sequence length="340" mass="37254">MYPVITHCVLSSIAVLVVCFRLTARFTSSGLKWDDFFIALAMVTTITNWPFTIIGSYHGVGRHAVYITNLDDLILAVKTLVVGEFLLLLALCFVKVSVLIFLFSIGGIRKWVRYTLHANLVLIVTSTLAFSVVLWTQCKPVEANWDPTIEGAQCLSVDNFLVAVYTLTAITIVTDFLCALLPLPIIWKLHLNTKTRLGIMAVIALGLVAAASSIVRIVLVKDFKKAKLDPTWALLNVGVWTLIELHIAIIVASLPPSRALALRLWASARGKVFTDTSYGTSGNSSARGNGSGSRWGKKTPVVVSERGSEQEGWLRMQDLGDRGSARTDLSERPLDPMGRV</sequence>
<dbReference type="AlphaFoldDB" id="A0A6A6I196"/>
<name>A0A6A6I196_9PLEO</name>
<feature type="transmembrane region" description="Helical" evidence="7">
    <location>
        <begin position="160"/>
        <end position="185"/>
    </location>
</feature>
<feature type="region of interest" description="Disordered" evidence="6">
    <location>
        <begin position="279"/>
        <end position="340"/>
    </location>
</feature>
<feature type="domain" description="Rhodopsin" evidence="8">
    <location>
        <begin position="21"/>
        <end position="260"/>
    </location>
</feature>
<dbReference type="GO" id="GO:0016020">
    <property type="term" value="C:membrane"/>
    <property type="evidence" value="ECO:0007669"/>
    <property type="project" value="UniProtKB-SubCell"/>
</dbReference>
<feature type="transmembrane region" description="Helical" evidence="7">
    <location>
        <begin position="116"/>
        <end position="135"/>
    </location>
</feature>
<feature type="transmembrane region" description="Helical" evidence="7">
    <location>
        <begin position="36"/>
        <end position="60"/>
    </location>
</feature>
<feature type="compositionally biased region" description="Basic and acidic residues" evidence="6">
    <location>
        <begin position="318"/>
        <end position="334"/>
    </location>
</feature>
<keyword evidence="2 7" id="KW-0812">Transmembrane</keyword>
<organism evidence="9 10">
    <name type="scientific">Trematosphaeria pertusa</name>
    <dbReference type="NCBI Taxonomy" id="390896"/>
    <lineage>
        <taxon>Eukaryota</taxon>
        <taxon>Fungi</taxon>
        <taxon>Dikarya</taxon>
        <taxon>Ascomycota</taxon>
        <taxon>Pezizomycotina</taxon>
        <taxon>Dothideomycetes</taxon>
        <taxon>Pleosporomycetidae</taxon>
        <taxon>Pleosporales</taxon>
        <taxon>Massarineae</taxon>
        <taxon>Trematosphaeriaceae</taxon>
        <taxon>Trematosphaeria</taxon>
    </lineage>
</organism>
<evidence type="ECO:0000256" key="4">
    <source>
        <dbReference type="ARBA" id="ARBA00023136"/>
    </source>
</evidence>
<dbReference type="RefSeq" id="XP_033678923.1">
    <property type="nucleotide sequence ID" value="XM_033830054.1"/>
</dbReference>
<dbReference type="PANTHER" id="PTHR33048">
    <property type="entry name" value="PTH11-LIKE INTEGRAL MEMBRANE PROTEIN (AFU_ORTHOLOGUE AFUA_5G11245)"/>
    <property type="match status" value="1"/>
</dbReference>
<evidence type="ECO:0000256" key="3">
    <source>
        <dbReference type="ARBA" id="ARBA00022989"/>
    </source>
</evidence>
<reference evidence="9" key="1">
    <citation type="journal article" date="2020" name="Stud. Mycol.">
        <title>101 Dothideomycetes genomes: a test case for predicting lifestyles and emergence of pathogens.</title>
        <authorList>
            <person name="Haridas S."/>
            <person name="Albert R."/>
            <person name="Binder M."/>
            <person name="Bloem J."/>
            <person name="Labutti K."/>
            <person name="Salamov A."/>
            <person name="Andreopoulos B."/>
            <person name="Baker S."/>
            <person name="Barry K."/>
            <person name="Bills G."/>
            <person name="Bluhm B."/>
            <person name="Cannon C."/>
            <person name="Castanera R."/>
            <person name="Culley D."/>
            <person name="Daum C."/>
            <person name="Ezra D."/>
            <person name="Gonzalez J."/>
            <person name="Henrissat B."/>
            <person name="Kuo A."/>
            <person name="Liang C."/>
            <person name="Lipzen A."/>
            <person name="Lutzoni F."/>
            <person name="Magnuson J."/>
            <person name="Mondo S."/>
            <person name="Nolan M."/>
            <person name="Ohm R."/>
            <person name="Pangilinan J."/>
            <person name="Park H.-J."/>
            <person name="Ramirez L."/>
            <person name="Alfaro M."/>
            <person name="Sun H."/>
            <person name="Tritt A."/>
            <person name="Yoshinaga Y."/>
            <person name="Zwiers L.-H."/>
            <person name="Turgeon B."/>
            <person name="Goodwin S."/>
            <person name="Spatafora J."/>
            <person name="Crous P."/>
            <person name="Grigoriev I."/>
        </authorList>
    </citation>
    <scope>NUCLEOTIDE SEQUENCE</scope>
    <source>
        <strain evidence="9">CBS 122368</strain>
    </source>
</reference>
<evidence type="ECO:0000313" key="9">
    <source>
        <dbReference type="EMBL" id="KAF2243919.1"/>
    </source>
</evidence>
<dbReference type="InterPro" id="IPR052337">
    <property type="entry name" value="SAT4-like"/>
</dbReference>
<feature type="transmembrane region" description="Helical" evidence="7">
    <location>
        <begin position="197"/>
        <end position="219"/>
    </location>
</feature>
<evidence type="ECO:0000256" key="5">
    <source>
        <dbReference type="ARBA" id="ARBA00038359"/>
    </source>
</evidence>
<protein>
    <recommendedName>
        <fullName evidence="8">Rhodopsin domain-containing protein</fullName>
    </recommendedName>
</protein>
<keyword evidence="4 7" id="KW-0472">Membrane</keyword>
<evidence type="ECO:0000256" key="2">
    <source>
        <dbReference type="ARBA" id="ARBA00022692"/>
    </source>
</evidence>